<evidence type="ECO:0000256" key="6">
    <source>
        <dbReference type="ARBA" id="ARBA00023239"/>
    </source>
</evidence>
<comment type="function">
    <text evidence="7 10">Catalyzes the aldol cleavage of 4-hydroxy-4-methyl-2-oxoglutarate (HMG) into 2 molecules of pyruvate. Also contains a secondary oxaloacetate (OAA) decarboxylase activity due to the common pyruvate enolate transition state formed following C-C bond cleavage in the retro-aldol and decarboxylation reactions.</text>
</comment>
<name>A0A375GMJ2_9BURK</name>
<dbReference type="GO" id="GO:0008948">
    <property type="term" value="F:oxaloacetate decarboxylase activity"/>
    <property type="evidence" value="ECO:0007669"/>
    <property type="project" value="UniProtKB-EC"/>
</dbReference>
<dbReference type="NCBIfam" id="TIGR01935">
    <property type="entry name" value="NOT-MenG"/>
    <property type="match status" value="1"/>
</dbReference>
<proteinExistence type="inferred from homology"/>
<dbReference type="Pfam" id="PF03737">
    <property type="entry name" value="RraA-like"/>
    <property type="match status" value="1"/>
</dbReference>
<dbReference type="GO" id="GO:0047443">
    <property type="term" value="F:4-hydroxy-4-methyl-2-oxoglutarate aldolase activity"/>
    <property type="evidence" value="ECO:0007669"/>
    <property type="project" value="UniProtKB-EC"/>
</dbReference>
<keyword evidence="9" id="KW-0460">Magnesium</keyword>
<reference evidence="11" key="1">
    <citation type="submission" date="2018-01" db="EMBL/GenBank/DDBJ databases">
        <authorList>
            <person name="Clerissi C."/>
        </authorList>
    </citation>
    <scope>NUCLEOTIDE SEQUENCE</scope>
    <source>
        <strain evidence="11">Cupriavidus oxalaticus LMG 2235</strain>
    </source>
</reference>
<comment type="subunit">
    <text evidence="4 10">Homotrimer.</text>
</comment>
<dbReference type="GO" id="GO:0046872">
    <property type="term" value="F:metal ion binding"/>
    <property type="evidence" value="ECO:0007669"/>
    <property type="project" value="UniProtKB-KW"/>
</dbReference>
<evidence type="ECO:0000256" key="10">
    <source>
        <dbReference type="RuleBase" id="RU004338"/>
    </source>
</evidence>
<dbReference type="GO" id="GO:0051252">
    <property type="term" value="P:regulation of RNA metabolic process"/>
    <property type="evidence" value="ECO:0007669"/>
    <property type="project" value="InterPro"/>
</dbReference>
<dbReference type="InterPro" id="IPR005493">
    <property type="entry name" value="RraA/RraA-like"/>
</dbReference>
<dbReference type="Gene3D" id="3.50.30.40">
    <property type="entry name" value="Ribonuclease E inhibitor RraA/RraA-like"/>
    <property type="match status" value="1"/>
</dbReference>
<dbReference type="EC" id="4.1.3.17" evidence="10"/>
<evidence type="ECO:0000256" key="2">
    <source>
        <dbReference type="ARBA" id="ARBA00001968"/>
    </source>
</evidence>
<feature type="binding site" evidence="9">
    <location>
        <begin position="88"/>
        <end position="91"/>
    </location>
    <ligand>
        <name>substrate</name>
    </ligand>
</feature>
<evidence type="ECO:0000313" key="11">
    <source>
        <dbReference type="EMBL" id="SPC23294.1"/>
    </source>
</evidence>
<dbReference type="EC" id="4.1.1.112" evidence="10"/>
<dbReference type="GeneID" id="303489683"/>
<feature type="binding site" evidence="9">
    <location>
        <position position="110"/>
    </location>
    <ligand>
        <name>substrate</name>
    </ligand>
</feature>
<dbReference type="Proteomes" id="UP000256862">
    <property type="component" value="Plasmid CO2235_mp"/>
</dbReference>
<evidence type="ECO:0000256" key="8">
    <source>
        <dbReference type="ARBA" id="ARBA00047973"/>
    </source>
</evidence>
<comment type="cofactor">
    <cofactor evidence="2 10">
        <name>a divalent metal cation</name>
        <dbReference type="ChEBI" id="CHEBI:60240"/>
    </cofactor>
</comment>
<organism evidence="11">
    <name type="scientific">Cupriavidus oxalaticus</name>
    <dbReference type="NCBI Taxonomy" id="96344"/>
    <lineage>
        <taxon>Bacteria</taxon>
        <taxon>Pseudomonadati</taxon>
        <taxon>Pseudomonadota</taxon>
        <taxon>Betaproteobacteria</taxon>
        <taxon>Burkholderiales</taxon>
        <taxon>Burkholderiaceae</taxon>
        <taxon>Cupriavidus</taxon>
    </lineage>
</organism>
<dbReference type="InterPro" id="IPR010203">
    <property type="entry name" value="RraA"/>
</dbReference>
<dbReference type="RefSeq" id="WP_232353428.1">
    <property type="nucleotide sequence ID" value="NZ_CP069809.1"/>
</dbReference>
<evidence type="ECO:0000256" key="7">
    <source>
        <dbReference type="ARBA" id="ARBA00025046"/>
    </source>
</evidence>
<evidence type="ECO:0000256" key="3">
    <source>
        <dbReference type="ARBA" id="ARBA00008621"/>
    </source>
</evidence>
<dbReference type="NCBIfam" id="NF006875">
    <property type="entry name" value="PRK09372.1"/>
    <property type="match status" value="1"/>
</dbReference>
<dbReference type="AlphaFoldDB" id="A0A375GMJ2"/>
<protein>
    <recommendedName>
        <fullName evidence="10">4-hydroxy-4-methyl-2-oxoglutarate aldolase</fullName>
        <shortName evidence="10">HMG aldolase</shortName>
        <ecNumber evidence="10">4.1.1.112</ecNumber>
        <ecNumber evidence="10">4.1.3.17</ecNumber>
    </recommendedName>
    <alternativeName>
        <fullName evidence="10">Oxaloacetate decarboxylase</fullName>
    </alternativeName>
</protein>
<sequence>MVTHIPLISYSPLVMFSTSDLSDEHPDTTSVCQLQFRSFGLREHFAGPCATLRVREDHRPVLRRLSTPGAGRVLVVDVGGSLRIGVFGDRLAGLAASNGWAGLVIHGVIRDSKTVDGIDIGVKALGTTALRNATEQPGAEDDVPLTFGGVTFKPGDWVYCDADAVLVSPEEIQATAPPQAY</sequence>
<dbReference type="GO" id="GO:0008428">
    <property type="term" value="F:ribonuclease inhibitor activity"/>
    <property type="evidence" value="ECO:0007669"/>
    <property type="project" value="InterPro"/>
</dbReference>
<dbReference type="PANTHER" id="PTHR33254:SF4">
    <property type="entry name" value="4-HYDROXY-4-METHYL-2-OXOGLUTARATE ALDOLASE 3-RELATED"/>
    <property type="match status" value="1"/>
</dbReference>
<dbReference type="CDD" id="cd16841">
    <property type="entry name" value="RraA_family"/>
    <property type="match status" value="1"/>
</dbReference>
<comment type="cofactor">
    <cofactor evidence="9">
        <name>Mg(2+)</name>
        <dbReference type="ChEBI" id="CHEBI:18420"/>
    </cofactor>
</comment>
<comment type="caution">
    <text evidence="11">The sequence shown here is derived from an EMBL/GenBank/DDBJ whole genome shotgun (WGS) entry which is preliminary data.</text>
</comment>
<gene>
    <name evidence="11" type="ORF">CO2235_MP70072</name>
</gene>
<evidence type="ECO:0000256" key="9">
    <source>
        <dbReference type="PIRSR" id="PIRSR605493-1"/>
    </source>
</evidence>
<comment type="similarity">
    <text evidence="3 10">Belongs to the class II aldolase/RraA-like family.</text>
</comment>
<comment type="catalytic activity">
    <reaction evidence="1 10">
        <text>4-hydroxy-4-methyl-2-oxoglutarate = 2 pyruvate</text>
        <dbReference type="Rhea" id="RHEA:22748"/>
        <dbReference type="ChEBI" id="CHEBI:15361"/>
        <dbReference type="ChEBI" id="CHEBI:58276"/>
        <dbReference type="EC" id="4.1.3.17"/>
    </reaction>
</comment>
<accession>A0A375GMJ2</accession>
<keyword evidence="5 9" id="KW-0479">Metal-binding</keyword>
<feature type="binding site" evidence="9">
    <location>
        <position position="111"/>
    </location>
    <ligand>
        <name>Mg(2+)</name>
        <dbReference type="ChEBI" id="CHEBI:18420"/>
    </ligand>
</feature>
<keyword evidence="6 10" id="KW-0456">Lyase</keyword>
<dbReference type="InterPro" id="IPR036704">
    <property type="entry name" value="RraA/RraA-like_sf"/>
</dbReference>
<dbReference type="PANTHER" id="PTHR33254">
    <property type="entry name" value="4-HYDROXY-4-METHYL-2-OXOGLUTARATE ALDOLASE 3-RELATED"/>
    <property type="match status" value="1"/>
</dbReference>
<comment type="catalytic activity">
    <reaction evidence="8 10">
        <text>oxaloacetate + H(+) = pyruvate + CO2</text>
        <dbReference type="Rhea" id="RHEA:15641"/>
        <dbReference type="ChEBI" id="CHEBI:15361"/>
        <dbReference type="ChEBI" id="CHEBI:15378"/>
        <dbReference type="ChEBI" id="CHEBI:16452"/>
        <dbReference type="ChEBI" id="CHEBI:16526"/>
        <dbReference type="EC" id="4.1.1.112"/>
    </reaction>
</comment>
<dbReference type="SUPFAM" id="SSF89562">
    <property type="entry name" value="RraA-like"/>
    <property type="match status" value="1"/>
</dbReference>
<evidence type="ECO:0000256" key="5">
    <source>
        <dbReference type="ARBA" id="ARBA00022723"/>
    </source>
</evidence>
<dbReference type="EMBL" id="OGUS01000142">
    <property type="protein sequence ID" value="SPC23294.1"/>
    <property type="molecule type" value="Genomic_DNA"/>
</dbReference>
<evidence type="ECO:0000256" key="1">
    <source>
        <dbReference type="ARBA" id="ARBA00001342"/>
    </source>
</evidence>
<evidence type="ECO:0000256" key="4">
    <source>
        <dbReference type="ARBA" id="ARBA00011233"/>
    </source>
</evidence>